<dbReference type="AlphaFoldDB" id="A0A834MAG8"/>
<evidence type="ECO:0000313" key="2">
    <source>
        <dbReference type="EMBL" id="KAF7276658.1"/>
    </source>
</evidence>
<accession>A0A834MAG8</accession>
<dbReference type="Proteomes" id="UP000625711">
    <property type="component" value="Unassembled WGS sequence"/>
</dbReference>
<evidence type="ECO:0000313" key="3">
    <source>
        <dbReference type="Proteomes" id="UP000625711"/>
    </source>
</evidence>
<proteinExistence type="predicted"/>
<keyword evidence="3" id="KW-1185">Reference proteome</keyword>
<keyword evidence="1" id="KW-0732">Signal</keyword>
<evidence type="ECO:0000256" key="1">
    <source>
        <dbReference type="SAM" id="SignalP"/>
    </source>
</evidence>
<protein>
    <submittedName>
        <fullName evidence="2">Uncharacterized protein</fullName>
    </submittedName>
</protein>
<reference evidence="2" key="1">
    <citation type="submission" date="2020-08" db="EMBL/GenBank/DDBJ databases">
        <title>Genome sequencing and assembly of the red palm weevil Rhynchophorus ferrugineus.</title>
        <authorList>
            <person name="Dias G.B."/>
            <person name="Bergman C.M."/>
            <person name="Manee M."/>
        </authorList>
    </citation>
    <scope>NUCLEOTIDE SEQUENCE</scope>
    <source>
        <strain evidence="2">AA-2017</strain>
        <tissue evidence="2">Whole larva</tissue>
    </source>
</reference>
<dbReference type="EMBL" id="JAACXV010005994">
    <property type="protein sequence ID" value="KAF7276658.1"/>
    <property type="molecule type" value="Genomic_DNA"/>
</dbReference>
<name>A0A834MAG8_RHYFE</name>
<gene>
    <name evidence="2" type="ORF">GWI33_009985</name>
</gene>
<organism evidence="2 3">
    <name type="scientific">Rhynchophorus ferrugineus</name>
    <name type="common">Red palm weevil</name>
    <name type="synonym">Curculio ferrugineus</name>
    <dbReference type="NCBI Taxonomy" id="354439"/>
    <lineage>
        <taxon>Eukaryota</taxon>
        <taxon>Metazoa</taxon>
        <taxon>Ecdysozoa</taxon>
        <taxon>Arthropoda</taxon>
        <taxon>Hexapoda</taxon>
        <taxon>Insecta</taxon>
        <taxon>Pterygota</taxon>
        <taxon>Neoptera</taxon>
        <taxon>Endopterygota</taxon>
        <taxon>Coleoptera</taxon>
        <taxon>Polyphaga</taxon>
        <taxon>Cucujiformia</taxon>
        <taxon>Curculionidae</taxon>
        <taxon>Dryophthorinae</taxon>
        <taxon>Rhynchophorus</taxon>
    </lineage>
</organism>
<feature type="chain" id="PRO_5032932648" evidence="1">
    <location>
        <begin position="21"/>
        <end position="280"/>
    </location>
</feature>
<feature type="signal peptide" evidence="1">
    <location>
        <begin position="1"/>
        <end position="20"/>
    </location>
</feature>
<sequence length="280" mass="32269">MNRLLWLVVVLLLIWIIKLSVHIYGLENQQLHSLSNHQDQQNQRIATLYDQIVAIQEQQEKLATQAVKQSKSQASVSHVALPANVEQEQQRYISDRLALIQANLQQQRSGVALEQLQALRQKLVEEQPLPESLNTALIEALLRDQNSITLYLQQRNEHQQILQQQLHGIAQKLQPVMLDSKQNKWQWSSWLSFGRAEQIPDMQNRVFHYKELQLRLLLAQQALYAGQQAFYRAQLKDTIVALSAYPDRDTHQIVGNLQKLETMSLIATPQLSALALVQQE</sequence>
<comment type="caution">
    <text evidence="2">The sequence shown here is derived from an EMBL/GenBank/DDBJ whole genome shotgun (WGS) entry which is preliminary data.</text>
</comment>